<protein>
    <submittedName>
        <fullName evidence="1">Uncharacterized protein</fullName>
    </submittedName>
</protein>
<gene>
    <name evidence="1" type="ORF">EHYA_00398</name>
</gene>
<evidence type="ECO:0000313" key="1">
    <source>
        <dbReference type="EMBL" id="GCD92757.1"/>
    </source>
</evidence>
<organism evidence="1 2">
    <name type="scientific">Embleya hyalina</name>
    <dbReference type="NCBI Taxonomy" id="516124"/>
    <lineage>
        <taxon>Bacteria</taxon>
        <taxon>Bacillati</taxon>
        <taxon>Actinomycetota</taxon>
        <taxon>Actinomycetes</taxon>
        <taxon>Kitasatosporales</taxon>
        <taxon>Streptomycetaceae</taxon>
        <taxon>Embleya</taxon>
    </lineage>
</organism>
<dbReference type="Proteomes" id="UP000286931">
    <property type="component" value="Unassembled WGS sequence"/>
</dbReference>
<name>A0A401YDT0_9ACTN</name>
<reference evidence="1 2" key="1">
    <citation type="submission" date="2018-12" db="EMBL/GenBank/DDBJ databases">
        <title>Draft genome sequence of Embleya hyalina NBRC 13850T.</title>
        <authorList>
            <person name="Komaki H."/>
            <person name="Hosoyama A."/>
            <person name="Kimura A."/>
            <person name="Ichikawa N."/>
            <person name="Tamura T."/>
        </authorList>
    </citation>
    <scope>NUCLEOTIDE SEQUENCE [LARGE SCALE GENOMIC DNA]</scope>
    <source>
        <strain evidence="1 2">NBRC 13850</strain>
    </source>
</reference>
<sequence>MSVAPPEVTVETAADEEFAELDDLEVIETSELKVGGAYHSYTYIAANNEEDVSV</sequence>
<keyword evidence="2" id="KW-1185">Reference proteome</keyword>
<evidence type="ECO:0000313" key="2">
    <source>
        <dbReference type="Proteomes" id="UP000286931"/>
    </source>
</evidence>
<dbReference type="RefSeq" id="WP_160161273.1">
    <property type="nucleotide sequence ID" value="NZ_BIFH01000013.1"/>
</dbReference>
<dbReference type="EMBL" id="BIFH01000013">
    <property type="protein sequence ID" value="GCD92757.1"/>
    <property type="molecule type" value="Genomic_DNA"/>
</dbReference>
<dbReference type="AlphaFoldDB" id="A0A401YDT0"/>
<accession>A0A401YDT0</accession>
<comment type="caution">
    <text evidence="1">The sequence shown here is derived from an EMBL/GenBank/DDBJ whole genome shotgun (WGS) entry which is preliminary data.</text>
</comment>
<proteinExistence type="predicted"/>